<organism evidence="2 3">
    <name type="scientific">Floridaenema flaviceps BLCC-F50</name>
    <dbReference type="NCBI Taxonomy" id="3153642"/>
    <lineage>
        <taxon>Bacteria</taxon>
        <taxon>Bacillati</taxon>
        <taxon>Cyanobacteriota</taxon>
        <taxon>Cyanophyceae</taxon>
        <taxon>Oscillatoriophycideae</taxon>
        <taxon>Aerosakkonematales</taxon>
        <taxon>Aerosakkonemataceae</taxon>
        <taxon>Floridanema</taxon>
        <taxon>Floridanema flaviceps</taxon>
    </lineage>
</organism>
<evidence type="ECO:0000259" key="1">
    <source>
        <dbReference type="Pfam" id="PF00485"/>
    </source>
</evidence>
<dbReference type="SUPFAM" id="SSF52540">
    <property type="entry name" value="P-loop containing nucleoside triphosphate hydrolases"/>
    <property type="match status" value="1"/>
</dbReference>
<proteinExistence type="predicted"/>
<dbReference type="Proteomes" id="UP001576784">
    <property type="component" value="Unassembled WGS sequence"/>
</dbReference>
<name>A0ABV4Y1T3_9CYAN</name>
<feature type="domain" description="Phosphoribulokinase/uridine kinase" evidence="1">
    <location>
        <begin position="28"/>
        <end position="168"/>
    </location>
</feature>
<evidence type="ECO:0000313" key="3">
    <source>
        <dbReference type="Proteomes" id="UP001576784"/>
    </source>
</evidence>
<dbReference type="EMBL" id="JBHFNR010000243">
    <property type="protein sequence ID" value="MFB2897242.1"/>
    <property type="molecule type" value="Genomic_DNA"/>
</dbReference>
<reference evidence="2 3" key="1">
    <citation type="submission" date="2024-09" db="EMBL/GenBank/DDBJ databases">
        <title>Floridaenema gen nov. (Aerosakkonemataceae, Aerosakkonematales ord. nov., Cyanobacteria) from benthic tropical and subtropical fresh waters, with the description of four new species.</title>
        <authorList>
            <person name="Moretto J.A."/>
            <person name="Berthold D.E."/>
            <person name="Lefler F.W."/>
            <person name="Huang I.-S."/>
            <person name="Laughinghouse H. IV."/>
        </authorList>
    </citation>
    <scope>NUCLEOTIDE SEQUENCE [LARGE SCALE GENOMIC DNA]</scope>
    <source>
        <strain evidence="2 3">BLCC-F50</strain>
    </source>
</reference>
<dbReference type="RefSeq" id="WP_413266856.1">
    <property type="nucleotide sequence ID" value="NZ_JBHFNR010000243.1"/>
</dbReference>
<accession>A0ABV4Y1T3</accession>
<comment type="caution">
    <text evidence="2">The sequence shown here is derived from an EMBL/GenBank/DDBJ whole genome shotgun (WGS) entry which is preliminary data.</text>
</comment>
<evidence type="ECO:0000313" key="2">
    <source>
        <dbReference type="EMBL" id="MFB2897242.1"/>
    </source>
</evidence>
<keyword evidence="2" id="KW-0418">Kinase</keyword>
<dbReference type="InterPro" id="IPR027417">
    <property type="entry name" value="P-loop_NTPase"/>
</dbReference>
<keyword evidence="3" id="KW-1185">Reference proteome</keyword>
<keyword evidence="2" id="KW-0808">Transferase</keyword>
<dbReference type="Pfam" id="PF00485">
    <property type="entry name" value="PRK"/>
    <property type="match status" value="1"/>
</dbReference>
<dbReference type="PANTHER" id="PTHR10285">
    <property type="entry name" value="URIDINE KINASE"/>
    <property type="match status" value="1"/>
</dbReference>
<dbReference type="Gene3D" id="3.40.50.300">
    <property type="entry name" value="P-loop containing nucleotide triphosphate hydrolases"/>
    <property type="match status" value="1"/>
</dbReference>
<protein>
    <submittedName>
        <fullName evidence="2">Uridine kinase</fullName>
    </submittedName>
</protein>
<gene>
    <name evidence="2" type="ORF">ACE1CI_30370</name>
</gene>
<dbReference type="GO" id="GO:0016301">
    <property type="term" value="F:kinase activity"/>
    <property type="evidence" value="ECO:0007669"/>
    <property type="project" value="UniProtKB-KW"/>
</dbReference>
<sequence>MELSRTIDVIKQVREIRTNLSAQRSILVAITGIDGCGKGYLTAQIAEVLTAKGVNVAIIGIDGWLNLPEKRFNNQNPAEHFYLHALRFDEMFTQLIFPLRDRRSIQLVADFAEETATTFRQHTYKFAEIDVILLEGIYLLKRDFQNYYDLSVWINCTFETALERAIDRAQEGLPPEETIEAYRNIYFPAQQIHFERDAPQSKATLILNNDPRLTSSA</sequence>
<dbReference type="InterPro" id="IPR006083">
    <property type="entry name" value="PRK/URK"/>
</dbReference>